<dbReference type="CDD" id="cd04077">
    <property type="entry name" value="Peptidases_S8_PCSK9_ProteinaseK_like"/>
    <property type="match status" value="1"/>
</dbReference>
<feature type="active site" description="Charge relay system" evidence="5">
    <location>
        <position position="174"/>
    </location>
</feature>
<dbReference type="PANTHER" id="PTHR43806">
    <property type="entry name" value="PEPTIDASE S8"/>
    <property type="match status" value="1"/>
</dbReference>
<keyword evidence="2 5" id="KW-0645">Protease</keyword>
<keyword evidence="10" id="KW-1185">Reference proteome</keyword>
<protein>
    <submittedName>
        <fullName evidence="9">Subtilisin-like protease</fullName>
    </submittedName>
</protein>
<feature type="active site" description="Charge relay system" evidence="5">
    <location>
        <position position="144"/>
    </location>
</feature>
<comment type="caution">
    <text evidence="9">The sequence shown here is derived from an EMBL/GenBank/DDBJ whole genome shotgun (WGS) entry which is preliminary data.</text>
</comment>
<feature type="chain" id="PRO_5046779122" evidence="7">
    <location>
        <begin position="18"/>
        <end position="424"/>
    </location>
</feature>
<dbReference type="PRINTS" id="PR00723">
    <property type="entry name" value="SUBTILISIN"/>
</dbReference>
<dbReference type="PROSITE" id="PS00138">
    <property type="entry name" value="SUBTILASE_SER"/>
    <property type="match status" value="1"/>
</dbReference>
<dbReference type="Gene3D" id="3.40.50.200">
    <property type="entry name" value="Peptidase S8/S53 domain"/>
    <property type="match status" value="1"/>
</dbReference>
<dbReference type="InterPro" id="IPR050131">
    <property type="entry name" value="Peptidase_S8_subtilisin-like"/>
</dbReference>
<dbReference type="InterPro" id="IPR023827">
    <property type="entry name" value="Peptidase_S8_Asp-AS"/>
</dbReference>
<keyword evidence="3 5" id="KW-0378">Hydrolase</keyword>
<feature type="domain" description="Peptidase S8/S53" evidence="8">
    <location>
        <begin position="135"/>
        <end position="377"/>
    </location>
</feature>
<evidence type="ECO:0000256" key="3">
    <source>
        <dbReference type="ARBA" id="ARBA00022801"/>
    </source>
</evidence>
<reference evidence="9 10" key="1">
    <citation type="submission" date="2024-04" db="EMBL/GenBank/DDBJ databases">
        <title>Phyllosticta paracitricarpa is synonymous to the EU quarantine fungus P. citricarpa based on phylogenomic analyses.</title>
        <authorList>
            <consortium name="Lawrence Berkeley National Laboratory"/>
            <person name="Van Ingen-Buijs V.A."/>
            <person name="Van Westerhoven A.C."/>
            <person name="Haridas S."/>
            <person name="Skiadas P."/>
            <person name="Martin F."/>
            <person name="Groenewald J.Z."/>
            <person name="Crous P.W."/>
            <person name="Seidl M.F."/>
        </authorList>
    </citation>
    <scope>NUCLEOTIDE SEQUENCE [LARGE SCALE GENOMIC DNA]</scope>
    <source>
        <strain evidence="9 10">CBS 123374</strain>
    </source>
</reference>
<evidence type="ECO:0000256" key="7">
    <source>
        <dbReference type="SAM" id="SignalP"/>
    </source>
</evidence>
<evidence type="ECO:0000256" key="6">
    <source>
        <dbReference type="RuleBase" id="RU003355"/>
    </source>
</evidence>
<sequence length="424" mass="43050">MKSATFLALAAALGAQAAPQRRDTSNYDVILDSTADVASVLGQLGLTTDDESVSATYTNSYFKGFSGAFTADQIKALDNVTEVSTVNTAVDLKIKATRSSAPWGLQRISQTNEITSTAQVSQAAYTYTYSDTSLGSGVDIYIVDTGIRTTHEQFGSRAKMGFTAFSSNTDDNGHGTHVSGTSAGKSVGIASNANLIGVKVLDSSGSGTSSGLISGLDYVASQHDSRSDDSNFVASVASMSLGFSGRSTSVESALKSLSSAGVHIAVAAGNDADNACSYTPSALGGSNSNIISVGASNINDEVAYFSNTGSCVDIYAPGLTTYSSYDTSDTGYAIASGTSMATPHISGLLAYFLAADSSLRSSPATLKSYVKSAALSGKLSAGSANVISGGSLILANNGETGSSSVAAEVQSTEVDAVVDLGVFY</sequence>
<keyword evidence="4 5" id="KW-0720">Serine protease</keyword>
<feature type="signal peptide" evidence="7">
    <location>
        <begin position="1"/>
        <end position="17"/>
    </location>
</feature>
<feature type="active site" description="Charge relay system" evidence="5">
    <location>
        <position position="339"/>
    </location>
</feature>
<accession>A0ABR1YA48</accession>
<dbReference type="InterPro" id="IPR000209">
    <property type="entry name" value="Peptidase_S8/S53_dom"/>
</dbReference>
<dbReference type="SUPFAM" id="SSF52743">
    <property type="entry name" value="Subtilisin-like"/>
    <property type="match status" value="1"/>
</dbReference>
<dbReference type="PANTHER" id="PTHR43806:SF11">
    <property type="entry name" value="CEREVISIN-RELATED"/>
    <property type="match status" value="1"/>
</dbReference>
<evidence type="ECO:0000259" key="8">
    <source>
        <dbReference type="Pfam" id="PF00082"/>
    </source>
</evidence>
<evidence type="ECO:0000256" key="2">
    <source>
        <dbReference type="ARBA" id="ARBA00022670"/>
    </source>
</evidence>
<comment type="similarity">
    <text evidence="1 5 6">Belongs to the peptidase S8 family.</text>
</comment>
<dbReference type="EMBL" id="JBBWRZ010000013">
    <property type="protein sequence ID" value="KAK8223644.1"/>
    <property type="molecule type" value="Genomic_DNA"/>
</dbReference>
<dbReference type="InterPro" id="IPR015500">
    <property type="entry name" value="Peptidase_S8_subtilisin-rel"/>
</dbReference>
<evidence type="ECO:0000256" key="5">
    <source>
        <dbReference type="PROSITE-ProRule" id="PRU01240"/>
    </source>
</evidence>
<dbReference type="InterPro" id="IPR023828">
    <property type="entry name" value="Peptidase_S8_Ser-AS"/>
</dbReference>
<dbReference type="Proteomes" id="UP001492380">
    <property type="component" value="Unassembled WGS sequence"/>
</dbReference>
<gene>
    <name evidence="9" type="ORF">HDK90DRAFT_97550</name>
</gene>
<keyword evidence="7" id="KW-0732">Signal</keyword>
<dbReference type="PROSITE" id="PS51892">
    <property type="entry name" value="SUBTILASE"/>
    <property type="match status" value="1"/>
</dbReference>
<dbReference type="PROSITE" id="PS00136">
    <property type="entry name" value="SUBTILASE_ASP"/>
    <property type="match status" value="1"/>
</dbReference>
<name>A0ABR1YA48_9PEZI</name>
<organism evidence="9 10">
    <name type="scientific">Phyllosticta capitalensis</name>
    <dbReference type="NCBI Taxonomy" id="121624"/>
    <lineage>
        <taxon>Eukaryota</taxon>
        <taxon>Fungi</taxon>
        <taxon>Dikarya</taxon>
        <taxon>Ascomycota</taxon>
        <taxon>Pezizomycotina</taxon>
        <taxon>Dothideomycetes</taxon>
        <taxon>Dothideomycetes incertae sedis</taxon>
        <taxon>Botryosphaeriales</taxon>
        <taxon>Phyllostictaceae</taxon>
        <taxon>Phyllosticta</taxon>
    </lineage>
</organism>
<dbReference type="Pfam" id="PF00082">
    <property type="entry name" value="Peptidase_S8"/>
    <property type="match status" value="1"/>
</dbReference>
<proteinExistence type="inferred from homology"/>
<evidence type="ECO:0000256" key="1">
    <source>
        <dbReference type="ARBA" id="ARBA00011073"/>
    </source>
</evidence>
<dbReference type="InterPro" id="IPR034193">
    <property type="entry name" value="PCSK9_ProteinaseK-like"/>
</dbReference>
<dbReference type="InterPro" id="IPR036852">
    <property type="entry name" value="Peptidase_S8/S53_dom_sf"/>
</dbReference>
<evidence type="ECO:0000313" key="9">
    <source>
        <dbReference type="EMBL" id="KAK8223644.1"/>
    </source>
</evidence>
<evidence type="ECO:0000256" key="4">
    <source>
        <dbReference type="ARBA" id="ARBA00022825"/>
    </source>
</evidence>
<evidence type="ECO:0000313" key="10">
    <source>
        <dbReference type="Proteomes" id="UP001492380"/>
    </source>
</evidence>